<dbReference type="SUPFAM" id="SSF46785">
    <property type="entry name" value="Winged helix' DNA-binding domain"/>
    <property type="match status" value="1"/>
</dbReference>
<dbReference type="EMBL" id="QNRJ01000013">
    <property type="protein sequence ID" value="RBP02629.1"/>
    <property type="molecule type" value="Genomic_DNA"/>
</dbReference>
<dbReference type="InterPro" id="IPR036388">
    <property type="entry name" value="WH-like_DNA-bd_sf"/>
</dbReference>
<sequence>MDMTLKVTSVLSDPTRYSIYLYICERKHELSVQDIAEKFHIHPNVARLHLSKLEEIRVLQSEYVKTGKGGRPGKRYIPSEEVVQLSFPPRDFRLLSDLTIASLAKLGEEGFRVLVETGYEYGKSLVDHYLESRNLSLGGVTQAEKLQVLSQIAKSIGFTLDESISDADPIRFHYDHCPFNENAQLEPLFICGLHNALLKGMFETLYSVEEFKQEENMINDCSTCRYHVIVTN</sequence>
<dbReference type="AlphaFoldDB" id="A0A366EMB2"/>
<evidence type="ECO:0000256" key="1">
    <source>
        <dbReference type="ARBA" id="ARBA00023125"/>
    </source>
</evidence>
<dbReference type="CDD" id="cd00090">
    <property type="entry name" value="HTH_ARSR"/>
    <property type="match status" value="1"/>
</dbReference>
<protein>
    <submittedName>
        <fullName evidence="2">Transcriptional regulator</fullName>
    </submittedName>
</protein>
<comment type="caution">
    <text evidence="2">The sequence shown here is derived from an EMBL/GenBank/DDBJ whole genome shotgun (WGS) entry which is preliminary data.</text>
</comment>
<dbReference type="InterPro" id="IPR036390">
    <property type="entry name" value="WH_DNA-bd_sf"/>
</dbReference>
<dbReference type="GO" id="GO:0003677">
    <property type="term" value="F:DNA binding"/>
    <property type="evidence" value="ECO:0007669"/>
    <property type="project" value="UniProtKB-KW"/>
</dbReference>
<reference evidence="2 3" key="1">
    <citation type="submission" date="2018-06" db="EMBL/GenBank/DDBJ databases">
        <title>Freshwater and sediment microbial communities from various areas in North America, analyzing microbe dynamics in response to fracking.</title>
        <authorList>
            <person name="Lamendella R."/>
        </authorList>
    </citation>
    <scope>NUCLEOTIDE SEQUENCE [LARGE SCALE GENOMIC DNA]</scope>
    <source>
        <strain evidence="2 3">97B</strain>
    </source>
</reference>
<evidence type="ECO:0000313" key="3">
    <source>
        <dbReference type="Proteomes" id="UP000252118"/>
    </source>
</evidence>
<dbReference type="OrthoDB" id="2729610at2"/>
<keyword evidence="1" id="KW-0238">DNA-binding</keyword>
<gene>
    <name evidence="2" type="ORF">DET59_11354</name>
</gene>
<dbReference type="InterPro" id="IPR011991">
    <property type="entry name" value="ArsR-like_HTH"/>
</dbReference>
<proteinExistence type="predicted"/>
<evidence type="ECO:0000313" key="2">
    <source>
        <dbReference type="EMBL" id="RBP02629.1"/>
    </source>
</evidence>
<dbReference type="Gene3D" id="1.10.10.10">
    <property type="entry name" value="Winged helix-like DNA-binding domain superfamily/Winged helix DNA-binding domain"/>
    <property type="match status" value="1"/>
</dbReference>
<dbReference type="RefSeq" id="WP_113970493.1">
    <property type="nucleotide sequence ID" value="NZ_QNRJ01000013.1"/>
</dbReference>
<dbReference type="Proteomes" id="UP000252118">
    <property type="component" value="Unassembled WGS sequence"/>
</dbReference>
<name>A0A366EMB2_9BACI</name>
<accession>A0A366EMB2</accession>
<dbReference type="Pfam" id="PF12840">
    <property type="entry name" value="HTH_20"/>
    <property type="match status" value="1"/>
</dbReference>
<organism evidence="2 3">
    <name type="scientific">Rossellomorea aquimaris</name>
    <dbReference type="NCBI Taxonomy" id="189382"/>
    <lineage>
        <taxon>Bacteria</taxon>
        <taxon>Bacillati</taxon>
        <taxon>Bacillota</taxon>
        <taxon>Bacilli</taxon>
        <taxon>Bacillales</taxon>
        <taxon>Bacillaceae</taxon>
        <taxon>Rossellomorea</taxon>
    </lineage>
</organism>